<dbReference type="eggNOG" id="ENOG5032W97">
    <property type="taxonomic scope" value="Bacteria"/>
</dbReference>
<dbReference type="STRING" id="588581.Cpap_3570"/>
<feature type="signal peptide" evidence="2">
    <location>
        <begin position="1"/>
        <end position="24"/>
    </location>
</feature>
<dbReference type="OrthoDB" id="2050887at2"/>
<feature type="region of interest" description="Disordered" evidence="1">
    <location>
        <begin position="29"/>
        <end position="57"/>
    </location>
</feature>
<accession>F1T9F9</accession>
<dbReference type="Proteomes" id="UP000003860">
    <property type="component" value="Unassembled WGS sequence"/>
</dbReference>
<organism evidence="3 4">
    <name type="scientific">Ruminiclostridium papyrosolvens DSM 2782</name>
    <dbReference type="NCBI Taxonomy" id="588581"/>
    <lineage>
        <taxon>Bacteria</taxon>
        <taxon>Bacillati</taxon>
        <taxon>Bacillota</taxon>
        <taxon>Clostridia</taxon>
        <taxon>Eubacteriales</taxon>
        <taxon>Oscillospiraceae</taxon>
        <taxon>Ruminiclostridium</taxon>
    </lineage>
</organism>
<protein>
    <recommendedName>
        <fullName evidence="5">Lipoprotein</fullName>
    </recommendedName>
</protein>
<feature type="compositionally biased region" description="Polar residues" evidence="1">
    <location>
        <begin position="29"/>
        <end position="40"/>
    </location>
</feature>
<evidence type="ECO:0000256" key="2">
    <source>
        <dbReference type="SAM" id="SignalP"/>
    </source>
</evidence>
<gene>
    <name evidence="3" type="ORF">Cpap_3570</name>
</gene>
<dbReference type="AlphaFoldDB" id="F1T9F9"/>
<feature type="chain" id="PRO_5038638666" description="Lipoprotein" evidence="2">
    <location>
        <begin position="25"/>
        <end position="170"/>
    </location>
</feature>
<evidence type="ECO:0000313" key="3">
    <source>
        <dbReference type="EMBL" id="EGD49141.1"/>
    </source>
</evidence>
<dbReference type="EMBL" id="ACXX02000002">
    <property type="protein sequence ID" value="EGD49141.1"/>
    <property type="molecule type" value="Genomic_DNA"/>
</dbReference>
<evidence type="ECO:0008006" key="5">
    <source>
        <dbReference type="Google" id="ProtNLM"/>
    </source>
</evidence>
<dbReference type="RefSeq" id="WP_004617305.1">
    <property type="nucleotide sequence ID" value="NZ_ACXX02000002.1"/>
</dbReference>
<evidence type="ECO:0000313" key="4">
    <source>
        <dbReference type="Proteomes" id="UP000003860"/>
    </source>
</evidence>
<keyword evidence="2" id="KW-0732">Signal</keyword>
<reference evidence="3" key="1">
    <citation type="submission" date="2009-07" db="EMBL/GenBank/DDBJ databases">
        <authorList>
            <consortium name="US DOE Joint Genome Institute (JGI-PGF)"/>
            <person name="Lucas S."/>
            <person name="Copeland A."/>
            <person name="Lapidus A."/>
            <person name="Glavina del Rio T."/>
            <person name="Tice H."/>
            <person name="Bruce D."/>
            <person name="Goodwin L."/>
            <person name="Pitluck S."/>
            <person name="Larimer F."/>
            <person name="Land M.L."/>
            <person name="Mouttaki H."/>
            <person name="He Z."/>
            <person name="Zhou J."/>
            <person name="Hemme C.L."/>
        </authorList>
    </citation>
    <scope>NUCLEOTIDE SEQUENCE</scope>
    <source>
        <strain evidence="3">DSM 2782</strain>
    </source>
</reference>
<sequence length="170" mass="18526">MKHKMLFTLITVLLLTFCSGCGNKSLDNNTSPNPSAQISGGATAESKKNKDNLGVNNPETFDELSKRCKLNGYVIEFSDTGCTISPTISEGDLAYQAAPGNESQVKQVIVTYNESCTFQIVLVSLSTGTMTYEDATINDVKKQTGLFIAGEYDGESIIHAEQVYIYRMVK</sequence>
<evidence type="ECO:0000256" key="1">
    <source>
        <dbReference type="SAM" id="MobiDB-lite"/>
    </source>
</evidence>
<keyword evidence="4" id="KW-1185">Reference proteome</keyword>
<proteinExistence type="predicted"/>
<reference evidence="3" key="2">
    <citation type="submission" date="2011-01" db="EMBL/GenBank/DDBJ databases">
        <title>The Non-contiguous Finished genome of Clostridium papyrosolvens.</title>
        <authorList>
            <person name="Lucas S."/>
            <person name="Copeland A."/>
            <person name="Lapidus A."/>
            <person name="Cheng J.-F."/>
            <person name="Goodwin L."/>
            <person name="Pitluck S."/>
            <person name="Misra M."/>
            <person name="Chertkov O."/>
            <person name="Detter J.C."/>
            <person name="Han C."/>
            <person name="Tapia R."/>
            <person name="Land M."/>
            <person name="Hauser L."/>
            <person name="Kyrpides N."/>
            <person name="Ivanova N."/>
            <person name="Pagani I."/>
            <person name="Mouttaki H."/>
            <person name="He Z."/>
            <person name="Zhou J."/>
            <person name="Hemme C.L."/>
            <person name="Woyke T."/>
        </authorList>
    </citation>
    <scope>NUCLEOTIDE SEQUENCE [LARGE SCALE GENOMIC DNA]</scope>
    <source>
        <strain evidence="3">DSM 2782</strain>
    </source>
</reference>
<name>F1T9F9_9FIRM</name>
<comment type="caution">
    <text evidence="3">The sequence shown here is derived from an EMBL/GenBank/DDBJ whole genome shotgun (WGS) entry which is preliminary data.</text>
</comment>